<evidence type="ECO:0000259" key="1">
    <source>
        <dbReference type="Pfam" id="PF00583"/>
    </source>
</evidence>
<dbReference type="GO" id="GO:0016747">
    <property type="term" value="F:acyltransferase activity, transferring groups other than amino-acyl groups"/>
    <property type="evidence" value="ECO:0007669"/>
    <property type="project" value="InterPro"/>
</dbReference>
<reference evidence="3" key="1">
    <citation type="journal article" date="2013" name="Environ. Microbiol.">
        <title>Microbiota from the distal guts of lean and obese adolescents exhibit partial functional redundancy besides clear differences in community structure.</title>
        <authorList>
            <person name="Ferrer M."/>
            <person name="Ruiz A."/>
            <person name="Lanza F."/>
            <person name="Haange S.B."/>
            <person name="Oberbach A."/>
            <person name="Till H."/>
            <person name="Bargiela R."/>
            <person name="Campoy C."/>
            <person name="Segura M.T."/>
            <person name="Richter M."/>
            <person name="von Bergen M."/>
            <person name="Seifert J."/>
            <person name="Suarez A."/>
        </authorList>
    </citation>
    <scope>NUCLEOTIDE SEQUENCE</scope>
</reference>
<dbReference type="InterPro" id="IPR016181">
    <property type="entry name" value="Acyl_CoA_acyltransferase"/>
</dbReference>
<dbReference type="InterPro" id="IPR025685">
    <property type="entry name" value="YoaP-like_dom"/>
</dbReference>
<dbReference type="EMBL" id="AJWY01001878">
    <property type="protein sequence ID" value="EKC79118.1"/>
    <property type="molecule type" value="Genomic_DNA"/>
</dbReference>
<dbReference type="Pfam" id="PF00583">
    <property type="entry name" value="Acetyltransf_1"/>
    <property type="match status" value="1"/>
</dbReference>
<dbReference type="Gene3D" id="3.40.630.30">
    <property type="match status" value="1"/>
</dbReference>
<dbReference type="InterPro" id="IPR000182">
    <property type="entry name" value="GNAT_dom"/>
</dbReference>
<dbReference type="SUPFAM" id="SSF55729">
    <property type="entry name" value="Acyl-CoA N-acyltransferases (Nat)"/>
    <property type="match status" value="1"/>
</dbReference>
<feature type="non-terminal residue" evidence="3">
    <location>
        <position position="1"/>
    </location>
</feature>
<feature type="domain" description="N-acetyltransferase" evidence="1">
    <location>
        <begin position="49"/>
        <end position="113"/>
    </location>
</feature>
<evidence type="ECO:0000313" key="3">
    <source>
        <dbReference type="EMBL" id="EKC79118.1"/>
    </source>
</evidence>
<dbReference type="Pfam" id="PF14268">
    <property type="entry name" value="YoaP"/>
    <property type="match status" value="1"/>
</dbReference>
<name>K1UAI4_9ZZZZ</name>
<gene>
    <name evidence="3" type="ORF">LEA_02781</name>
</gene>
<accession>K1UAI4</accession>
<comment type="caution">
    <text evidence="3">The sequence shown here is derived from an EMBL/GenBank/DDBJ whole genome shotgun (WGS) entry which is preliminary data.</text>
</comment>
<organism evidence="3">
    <name type="scientific">human gut metagenome</name>
    <dbReference type="NCBI Taxonomy" id="408170"/>
    <lineage>
        <taxon>unclassified sequences</taxon>
        <taxon>metagenomes</taxon>
        <taxon>organismal metagenomes</taxon>
    </lineage>
</organism>
<proteinExistence type="predicted"/>
<dbReference type="CDD" id="cd04301">
    <property type="entry name" value="NAT_SF"/>
    <property type="match status" value="1"/>
</dbReference>
<feature type="domain" description="YoaP-like" evidence="2">
    <location>
        <begin position="208"/>
        <end position="250"/>
    </location>
</feature>
<protein>
    <submittedName>
        <fullName evidence="3">Uncharacterized protein</fullName>
    </submittedName>
</protein>
<sequence length="257" mass="29148">IMKHVRGFEMDYIQITKDNIEKEHICCAMSGKQSVMKKEWLKQRFAEGLVFYRSTERGKCFIEYIPAENAWVPIQADGYVYIDCLWVSGSLKGHGYANELLQQCVQDAKGQGRKGLCILSAEGRKREFLSDPKFMAYKGFAVADTSECGINLMYLPFEQDAEPPKFKACAKHPAVEQSGFVLYYTDQCPFTYYWVPRVEEAAREHGIPLKAVHITSKVQAQNAPAPVTTYALFKDGKFLTQSIQSDKKFLHLAGVQS</sequence>
<evidence type="ECO:0000259" key="2">
    <source>
        <dbReference type="Pfam" id="PF14268"/>
    </source>
</evidence>
<dbReference type="AlphaFoldDB" id="K1UAI4"/>